<evidence type="ECO:0000313" key="3">
    <source>
        <dbReference type="Proteomes" id="UP000738359"/>
    </source>
</evidence>
<keyword evidence="1" id="KW-0812">Transmembrane</keyword>
<protein>
    <submittedName>
        <fullName evidence="2">Uncharacterized protein</fullName>
    </submittedName>
</protein>
<feature type="transmembrane region" description="Helical" evidence="1">
    <location>
        <begin position="39"/>
        <end position="63"/>
    </location>
</feature>
<proteinExistence type="predicted"/>
<dbReference type="Proteomes" id="UP000738359">
    <property type="component" value="Unassembled WGS sequence"/>
</dbReference>
<dbReference type="AlphaFoldDB" id="A0A9P6LVK6"/>
<reference evidence="2" key="1">
    <citation type="journal article" date="2020" name="Fungal Divers.">
        <title>Resolving the Mortierellaceae phylogeny through synthesis of multi-gene phylogenetics and phylogenomics.</title>
        <authorList>
            <person name="Vandepol N."/>
            <person name="Liber J."/>
            <person name="Desiro A."/>
            <person name="Na H."/>
            <person name="Kennedy M."/>
            <person name="Barry K."/>
            <person name="Grigoriev I.V."/>
            <person name="Miller A.N."/>
            <person name="O'Donnell K."/>
            <person name="Stajich J.E."/>
            <person name="Bonito G."/>
        </authorList>
    </citation>
    <scope>NUCLEOTIDE SEQUENCE</scope>
    <source>
        <strain evidence="2">CK1249</strain>
    </source>
</reference>
<accession>A0A9P6LVK6</accession>
<sequence>MPPGTLNPGAFPPAMAVQSQIPGTEGAEVWVMDPAKGKIVVGLVASVMAIGVAIGIVQVYRAAQYVPPPKKYKPVSTGVVGIKKVKKKDAYFKKPVRDSMMSSASAPAGVG</sequence>
<evidence type="ECO:0000256" key="1">
    <source>
        <dbReference type="SAM" id="Phobius"/>
    </source>
</evidence>
<comment type="caution">
    <text evidence="2">The sequence shown here is derived from an EMBL/GenBank/DDBJ whole genome shotgun (WGS) entry which is preliminary data.</text>
</comment>
<dbReference type="EMBL" id="JAAAHY010002366">
    <property type="protein sequence ID" value="KAF9944647.1"/>
    <property type="molecule type" value="Genomic_DNA"/>
</dbReference>
<keyword evidence="1" id="KW-1133">Transmembrane helix</keyword>
<keyword evidence="3" id="KW-1185">Reference proteome</keyword>
<evidence type="ECO:0000313" key="2">
    <source>
        <dbReference type="EMBL" id="KAF9944647.1"/>
    </source>
</evidence>
<organism evidence="2 3">
    <name type="scientific">Mortierella alpina</name>
    <name type="common">Oleaginous fungus</name>
    <name type="synonym">Mortierella renispora</name>
    <dbReference type="NCBI Taxonomy" id="64518"/>
    <lineage>
        <taxon>Eukaryota</taxon>
        <taxon>Fungi</taxon>
        <taxon>Fungi incertae sedis</taxon>
        <taxon>Mucoromycota</taxon>
        <taxon>Mortierellomycotina</taxon>
        <taxon>Mortierellomycetes</taxon>
        <taxon>Mortierellales</taxon>
        <taxon>Mortierellaceae</taxon>
        <taxon>Mortierella</taxon>
    </lineage>
</organism>
<dbReference type="OrthoDB" id="2443576at2759"/>
<feature type="non-terminal residue" evidence="2">
    <location>
        <position position="111"/>
    </location>
</feature>
<keyword evidence="1" id="KW-0472">Membrane</keyword>
<name>A0A9P6LVK6_MORAP</name>
<gene>
    <name evidence="2" type="ORF">BGZ70_004459</name>
</gene>